<keyword evidence="7" id="KW-0472">Membrane</keyword>
<dbReference type="Gene3D" id="1.50.40.10">
    <property type="entry name" value="Mitochondrial carrier domain"/>
    <property type="match status" value="1"/>
</dbReference>
<dbReference type="EMBL" id="CAKM01000253">
    <property type="protein sequence ID" value="CCJ30472.1"/>
    <property type="molecule type" value="Genomic_DNA"/>
</dbReference>
<comment type="similarity">
    <text evidence="2">Belongs to the mitochondrial carrier (TC 2.A.29) family.</text>
</comment>
<evidence type="ECO:0000256" key="5">
    <source>
        <dbReference type="ARBA" id="ARBA00022737"/>
    </source>
</evidence>
<dbReference type="InterPro" id="IPR023395">
    <property type="entry name" value="MCP_dom_sf"/>
</dbReference>
<evidence type="ECO:0000313" key="8">
    <source>
        <dbReference type="EMBL" id="CCJ30472.1"/>
    </source>
</evidence>
<name>L0PE31_PNEJI</name>
<organism evidence="9">
    <name type="scientific">Pneumocystis jirovecii</name>
    <name type="common">Human pneumocystis pneumonia agent</name>
    <dbReference type="NCBI Taxonomy" id="42068"/>
    <lineage>
        <taxon>Eukaryota</taxon>
        <taxon>Fungi</taxon>
        <taxon>Dikarya</taxon>
        <taxon>Ascomycota</taxon>
        <taxon>Taphrinomycotina</taxon>
        <taxon>Pneumocystomycetes</taxon>
        <taxon>Pneumocystaceae</taxon>
        <taxon>Pneumocystis</taxon>
    </lineage>
</organism>
<comment type="caution">
    <text evidence="8">The sequence shown here is derived from an EMBL/GenBank/DDBJ whole genome shotgun (WGS) entry which is preliminary data.</text>
</comment>
<gene>
    <name evidence="8" type="ORF">PNEJI1_000622</name>
</gene>
<comment type="subcellular location">
    <subcellularLocation>
        <location evidence="1">Membrane</location>
        <topology evidence="1">Multi-pass membrane protein</topology>
    </subcellularLocation>
</comment>
<keyword evidence="6" id="KW-1133">Transmembrane helix</keyword>
<dbReference type="GO" id="GO:0016020">
    <property type="term" value="C:membrane"/>
    <property type="evidence" value="ECO:0007669"/>
    <property type="project" value="UniProtKB-SubCell"/>
</dbReference>
<dbReference type="VEuPathDB" id="FungiDB:PNEJI1_000622"/>
<dbReference type="AlphaFoldDB" id="L0PE31"/>
<evidence type="ECO:0000256" key="1">
    <source>
        <dbReference type="ARBA" id="ARBA00004141"/>
    </source>
</evidence>
<evidence type="ECO:0000256" key="4">
    <source>
        <dbReference type="ARBA" id="ARBA00022692"/>
    </source>
</evidence>
<dbReference type="SUPFAM" id="SSF103506">
    <property type="entry name" value="Mitochondrial carrier"/>
    <property type="match status" value="1"/>
</dbReference>
<keyword evidence="4" id="KW-0812">Transmembrane</keyword>
<sequence>MHQLAEAAVAGSIAGLVVDISLFPLDTLKTWRQQKNYFYGFFSGKKWDYLSKNSHSLRSLYRGLAGMAVGSMPSCE</sequence>
<protein>
    <recommendedName>
        <fullName evidence="10">Mitochondrial carrier protein</fullName>
    </recommendedName>
</protein>
<evidence type="ECO:0008006" key="10">
    <source>
        <dbReference type="Google" id="ProtNLM"/>
    </source>
</evidence>
<keyword evidence="3" id="KW-0813">Transport</keyword>
<keyword evidence="5" id="KW-0677">Repeat</keyword>
<evidence type="ECO:0000256" key="2">
    <source>
        <dbReference type="ARBA" id="ARBA00006375"/>
    </source>
</evidence>
<dbReference type="Pfam" id="PF00153">
    <property type="entry name" value="Mito_carr"/>
    <property type="match status" value="1"/>
</dbReference>
<dbReference type="InterPro" id="IPR018108">
    <property type="entry name" value="MCP_transmembrane"/>
</dbReference>
<evidence type="ECO:0000313" key="9">
    <source>
        <dbReference type="Proteomes" id="UP000010422"/>
    </source>
</evidence>
<dbReference type="Proteomes" id="UP000010422">
    <property type="component" value="Unassembled WGS sequence"/>
</dbReference>
<dbReference type="InParanoid" id="L0PE31"/>
<evidence type="ECO:0000256" key="7">
    <source>
        <dbReference type="ARBA" id="ARBA00023136"/>
    </source>
</evidence>
<accession>L0PE31</accession>
<reference evidence="8 9" key="1">
    <citation type="journal article" date="2012" name="MBio">
        <title>De novo assembly of the Pneumocystis jirovecii genome from a single bronchoalveolar lavage fluid specimen from a patient.</title>
        <authorList>
            <person name="Cisse O.H."/>
            <person name="Pagni M."/>
            <person name="Hauser P.M."/>
        </authorList>
    </citation>
    <scope>NUCLEOTIDE SEQUENCE [LARGE SCALE GENOMIC DNA]</scope>
    <source>
        <strain evidence="8 9">SE8</strain>
    </source>
</reference>
<evidence type="ECO:0000256" key="6">
    <source>
        <dbReference type="ARBA" id="ARBA00022989"/>
    </source>
</evidence>
<evidence type="ECO:0000256" key="3">
    <source>
        <dbReference type="ARBA" id="ARBA00022448"/>
    </source>
</evidence>
<dbReference type="PANTHER" id="PTHR45667">
    <property type="entry name" value="S-ADENOSYLMETHIONINE MITOCHONDRIAL CARRIER PROTEIN"/>
    <property type="match status" value="1"/>
</dbReference>
<proteinExistence type="inferred from homology"/>